<dbReference type="STRING" id="523841.HFX_0569"/>
<feature type="transmembrane region" description="Helical" evidence="6">
    <location>
        <begin position="104"/>
        <end position="128"/>
    </location>
</feature>
<organism evidence="7 11">
    <name type="scientific">Haloferax mediterranei (strain ATCC 33500 / DSM 1411 / JCM 8866 / NBRC 14739 / NCIMB 2177 / R-4)</name>
    <name type="common">Halobacterium mediterranei</name>
    <dbReference type="NCBI Taxonomy" id="523841"/>
    <lineage>
        <taxon>Archaea</taxon>
        <taxon>Methanobacteriati</taxon>
        <taxon>Methanobacteriota</taxon>
        <taxon>Stenosarchaea group</taxon>
        <taxon>Halobacteria</taxon>
        <taxon>Halobacteriales</taxon>
        <taxon>Haloferacaceae</taxon>
        <taxon>Haloferax</taxon>
    </lineage>
</organism>
<dbReference type="Pfam" id="PF02361">
    <property type="entry name" value="CbiQ"/>
    <property type="match status" value="1"/>
</dbReference>
<dbReference type="CDD" id="cd16914">
    <property type="entry name" value="EcfT"/>
    <property type="match status" value="1"/>
</dbReference>
<accession>I3R234</accession>
<dbReference type="GO" id="GO:0005886">
    <property type="term" value="C:plasma membrane"/>
    <property type="evidence" value="ECO:0007669"/>
    <property type="project" value="UniProtKB-ARBA"/>
</dbReference>
<feature type="transmembrane region" description="Helical" evidence="6">
    <location>
        <begin position="38"/>
        <end position="69"/>
    </location>
</feature>
<dbReference type="Proteomes" id="UP000011603">
    <property type="component" value="Unassembled WGS sequence"/>
</dbReference>
<dbReference type="PaxDb" id="523841-HFX_0569"/>
<evidence type="ECO:0000256" key="5">
    <source>
        <dbReference type="ARBA" id="ARBA00023136"/>
    </source>
</evidence>
<name>I3R234_HALMT</name>
<reference evidence="10 14" key="6">
    <citation type="submission" date="2019-04" db="EMBL/GenBank/DDBJ databases">
        <title>Methylomes of two halophilic Archaea, Haloarcula marismortui and Haloferax mediterranei.</title>
        <authorList>
            <person name="DasSarma S."/>
            <person name="DasSarma P."/>
            <person name="DasSarma S."/>
            <person name="Fomenkov A."/>
            <person name="Vincze T."/>
            <person name="Anton B.P."/>
            <person name="Roberts R.J."/>
        </authorList>
    </citation>
    <scope>NUCLEOTIDE SEQUENCE [LARGE SCALE GENOMIC DNA]</scope>
    <source>
        <strain evidence="10">ATCC 33500</strain>
        <strain evidence="14">ATCC 33500 / DSM 1411 / JCM 8866 / NBRC 14739 / NCIMB 2177 / R-4</strain>
    </source>
</reference>
<evidence type="ECO:0000313" key="13">
    <source>
        <dbReference type="Proteomes" id="UP000027075"/>
    </source>
</evidence>
<dbReference type="KEGG" id="hme:HFX_0569"/>
<dbReference type="RefSeq" id="WP_004057729.1">
    <property type="nucleotide sequence ID" value="NC_017941.2"/>
</dbReference>
<protein>
    <submittedName>
        <fullName evidence="8">ABC transporter permease</fullName>
    </submittedName>
    <submittedName>
        <fullName evidence="7">Cobalt transport protein</fullName>
    </submittedName>
    <submittedName>
        <fullName evidence="10">Energy-coupling factor transporter transmembrane protein EcfT</fullName>
    </submittedName>
</protein>
<reference evidence="7 11" key="2">
    <citation type="journal article" date="2012" name="J. Bacteriol.">
        <title>Complete genome sequence of the metabolically versatile halophilic archaeon Haloferax mediterranei, a poly(3-hydroxybutyrate-co-3-hydroxyvalerate) producer.</title>
        <authorList>
            <person name="Han J."/>
            <person name="Zhang F."/>
            <person name="Hou J."/>
            <person name="Liu X."/>
            <person name="Li M."/>
            <person name="Liu H."/>
            <person name="Cai L."/>
            <person name="Zhang B."/>
            <person name="Chen Y."/>
            <person name="Zhou J."/>
            <person name="Hu S."/>
            <person name="Xiang H."/>
        </authorList>
    </citation>
    <scope>NUCLEOTIDE SEQUENCE [LARGE SCALE GENOMIC DNA]</scope>
    <source>
        <strain evidence="11">ATCC 33500 / DSM 1411 / JCM 8866 / NBRC 14739 / NCIMB 2177 / R-4</strain>
        <strain evidence="7">CGMCC 1.2087</strain>
    </source>
</reference>
<comment type="subcellular location">
    <subcellularLocation>
        <location evidence="1">Membrane</location>
        <topology evidence="1">Multi-pass membrane protein</topology>
    </subcellularLocation>
</comment>
<evidence type="ECO:0000313" key="10">
    <source>
        <dbReference type="EMBL" id="QCQ74813.1"/>
    </source>
</evidence>
<dbReference type="Proteomes" id="UP000299011">
    <property type="component" value="Chromosome"/>
</dbReference>
<feature type="transmembrane region" description="Helical" evidence="6">
    <location>
        <begin position="76"/>
        <end position="98"/>
    </location>
</feature>
<evidence type="ECO:0000256" key="6">
    <source>
        <dbReference type="SAM" id="Phobius"/>
    </source>
</evidence>
<dbReference type="InterPro" id="IPR003339">
    <property type="entry name" value="ABC/ECF_trnsptr_transmembrane"/>
</dbReference>
<dbReference type="eggNOG" id="arCOG02250">
    <property type="taxonomic scope" value="Archaea"/>
</dbReference>
<dbReference type="EMBL" id="CP007551">
    <property type="protein sequence ID" value="AHZ22306.1"/>
    <property type="molecule type" value="Genomic_DNA"/>
</dbReference>
<proteinExistence type="predicted"/>
<reference evidence="9 12" key="3">
    <citation type="journal article" date="2014" name="PLoS Genet.">
        <title>Phylogenetically driven sequencing of extremely halophilic archaea reveals strategies for static and dynamic osmo-response.</title>
        <authorList>
            <person name="Becker E.A."/>
            <person name="Seitzer P.M."/>
            <person name="Tritt A."/>
            <person name="Larsen D."/>
            <person name="Krusor M."/>
            <person name="Yao A.I."/>
            <person name="Wu D."/>
            <person name="Madern D."/>
            <person name="Eisen J.A."/>
            <person name="Darling A.E."/>
            <person name="Facciotti M.T."/>
        </authorList>
    </citation>
    <scope>NUCLEOTIDE SEQUENCE [LARGE SCALE GENOMIC DNA]</scope>
    <source>
        <strain evidence="9">ATCC 33500</strain>
        <strain evidence="12">ATCC 33500 / DSM 1411 / JCM 8866 / NBRC 14739 / NCIMB 2177 / R-4</strain>
    </source>
</reference>
<dbReference type="InterPro" id="IPR051611">
    <property type="entry name" value="ECF_transporter_component"/>
</dbReference>
<dbReference type="EMBL" id="CP039139">
    <property type="protein sequence ID" value="QCQ74813.1"/>
    <property type="molecule type" value="Genomic_DNA"/>
</dbReference>
<dbReference type="Proteomes" id="UP000027075">
    <property type="component" value="Chromosome"/>
</dbReference>
<reference evidence="7" key="1">
    <citation type="journal article" date="2012" name="Appl. Environ. Microbiol.">
        <title>Identification of the haloarchaeal phasin (PhaP) that functions in polyhydroxyalkanoate accumulation and granule formation in Haloferax mediterranei.</title>
        <authorList>
            <person name="Cai S."/>
            <person name="Cai L."/>
            <person name="Liu H."/>
            <person name="Liu X."/>
            <person name="Han J."/>
            <person name="Zhou J."/>
            <person name="Xiang H."/>
        </authorList>
    </citation>
    <scope>NUCLEOTIDE SEQUENCE</scope>
    <source>
        <strain evidence="7">CGMCC 1.2087</strain>
    </source>
</reference>
<gene>
    <name evidence="7" type="ordered locus">HFX_0569</name>
    <name evidence="8" type="ORF">BM92_06405</name>
    <name evidence="9" type="ORF">C439_07620</name>
    <name evidence="10" type="ORF">E6P09_05895</name>
</gene>
<dbReference type="HOGENOM" id="CLU_1004155_0_0_2"/>
<dbReference type="EMBL" id="CP001868">
    <property type="protein sequence ID" value="AFK18294.2"/>
    <property type="molecule type" value="Genomic_DNA"/>
</dbReference>
<reference evidence="7" key="5">
    <citation type="submission" date="2014-05" db="EMBL/GenBank/DDBJ databases">
        <authorList>
            <person name="Wang L."/>
            <person name="Yang H."/>
            <person name="Xiang H."/>
        </authorList>
    </citation>
    <scope>NUCLEOTIDE SEQUENCE</scope>
    <source>
        <strain evidence="7">CGMCC 1.2087</strain>
    </source>
</reference>
<evidence type="ECO:0000313" key="14">
    <source>
        <dbReference type="Proteomes" id="UP000299011"/>
    </source>
</evidence>
<evidence type="ECO:0000256" key="2">
    <source>
        <dbReference type="ARBA" id="ARBA00022475"/>
    </source>
</evidence>
<dbReference type="PANTHER" id="PTHR34857">
    <property type="entry name" value="SLL0384 PROTEIN"/>
    <property type="match status" value="1"/>
</dbReference>
<reference evidence="8 13" key="4">
    <citation type="submission" date="2014-04" db="EMBL/GenBank/DDBJ databases">
        <title>Transcriptional profiles of Haloferax mediterranei on the basis of nitrogen availability.</title>
        <authorList>
            <person name="Bautista V."/>
        </authorList>
    </citation>
    <scope>NUCLEOTIDE SEQUENCE [LARGE SCALE GENOMIC DNA]</scope>
    <source>
        <strain evidence="8">ATCC 33500</strain>
        <strain evidence="13">ATCC 33500 / DSM 1411 / JCM 8866 / NBRC 14739 / NCIMB 2177 / R-4</strain>
    </source>
</reference>
<dbReference type="EMBL" id="AOLO01000007">
    <property type="protein sequence ID" value="EMA02433.1"/>
    <property type="molecule type" value="Genomic_DNA"/>
</dbReference>
<evidence type="ECO:0000313" key="7">
    <source>
        <dbReference type="EMBL" id="AFK18294.2"/>
    </source>
</evidence>
<evidence type="ECO:0000313" key="11">
    <source>
        <dbReference type="Proteomes" id="UP000006469"/>
    </source>
</evidence>
<dbReference type="GeneID" id="40155930"/>
<feature type="transmembrane region" description="Helical" evidence="6">
    <location>
        <begin position="247"/>
        <end position="266"/>
    </location>
</feature>
<evidence type="ECO:0000256" key="4">
    <source>
        <dbReference type="ARBA" id="ARBA00022989"/>
    </source>
</evidence>
<keyword evidence="12" id="KW-1185">Reference proteome</keyword>
<sequence>MSTSSRWLSIDRVRVELMRIAHSDDDAFLNTLDPRVLLGWYVVFVSVPWMFYDTLVLGTLLAFMGALVVISRVNRVLLAVLTFGMVSNLVFFGVVVWLTGGDAIGAVSALVPYNLKMASISLASVAVFTTMSPSRLSKALLSFGIPRRFTFSLAYGYRMLPVLLEEYRDIVHAIRLRSSGPETDGLLRWRHWFHLLKIGVRAFYPLIFDVAKRSRVTVEAMETRGFSQSLGNPDSRRLRLATLNTSVRDWSFIGLSVVFLVFLFWLRTTTFFPAVR</sequence>
<keyword evidence="5 6" id="KW-0472">Membrane</keyword>
<dbReference type="PANTHER" id="PTHR34857:SF2">
    <property type="entry name" value="SLL0384 PROTEIN"/>
    <property type="match status" value="1"/>
</dbReference>
<evidence type="ECO:0000313" key="12">
    <source>
        <dbReference type="Proteomes" id="UP000011603"/>
    </source>
</evidence>
<keyword evidence="3 6" id="KW-0812">Transmembrane</keyword>
<accession>M0J265</accession>
<dbReference type="OrthoDB" id="31170at2157"/>
<evidence type="ECO:0000313" key="9">
    <source>
        <dbReference type="EMBL" id="EMA02433.1"/>
    </source>
</evidence>
<evidence type="ECO:0000256" key="1">
    <source>
        <dbReference type="ARBA" id="ARBA00004141"/>
    </source>
</evidence>
<dbReference type="AlphaFoldDB" id="I3R234"/>
<keyword evidence="4 6" id="KW-1133">Transmembrane helix</keyword>
<dbReference type="PATRIC" id="fig|523841.21.peg.1543"/>
<evidence type="ECO:0000313" key="8">
    <source>
        <dbReference type="EMBL" id="AHZ22306.1"/>
    </source>
</evidence>
<dbReference type="Proteomes" id="UP000006469">
    <property type="component" value="Chromosome"/>
</dbReference>
<evidence type="ECO:0000256" key="3">
    <source>
        <dbReference type="ARBA" id="ARBA00022692"/>
    </source>
</evidence>
<keyword evidence="2" id="KW-1003">Cell membrane</keyword>